<dbReference type="Proteomes" id="UP000466442">
    <property type="component" value="Linkage Group LG12"/>
</dbReference>
<comment type="caution">
    <text evidence="5">The sequence shown here is derived from an EMBL/GenBank/DDBJ whole genome shotgun (WGS) entry which is preliminary data.</text>
</comment>
<dbReference type="Gene3D" id="3.40.50.300">
    <property type="entry name" value="P-loop containing nucleotide triphosphate hydrolases"/>
    <property type="match status" value="1"/>
</dbReference>
<feature type="compositionally biased region" description="Polar residues" evidence="4">
    <location>
        <begin position="1586"/>
        <end position="1596"/>
    </location>
</feature>
<feature type="repeat" description="ANK" evidence="3">
    <location>
        <begin position="1486"/>
        <end position="1510"/>
    </location>
</feature>
<name>A0A8S9X2I6_APOLU</name>
<accession>A0A8S9X2I6</accession>
<dbReference type="PANTHER" id="PTHR24198">
    <property type="entry name" value="ANKYRIN REPEAT AND PROTEIN KINASE DOMAIN-CONTAINING PROTEIN"/>
    <property type="match status" value="1"/>
</dbReference>
<dbReference type="Pfam" id="PF12796">
    <property type="entry name" value="Ank_2"/>
    <property type="match status" value="3"/>
</dbReference>
<protein>
    <recommendedName>
        <fullName evidence="7">NACHT domain-containing protein</fullName>
    </recommendedName>
</protein>
<dbReference type="InterPro" id="IPR027417">
    <property type="entry name" value="P-loop_NTPase"/>
</dbReference>
<dbReference type="PANTHER" id="PTHR24198:SF165">
    <property type="entry name" value="ANKYRIN REPEAT-CONTAINING PROTEIN-RELATED"/>
    <property type="match status" value="1"/>
</dbReference>
<evidence type="ECO:0000256" key="4">
    <source>
        <dbReference type="SAM" id="MobiDB-lite"/>
    </source>
</evidence>
<keyword evidence="1" id="KW-0677">Repeat</keyword>
<sequence>MKSEVGDFPMINGQVPDHVVYLVSRSTARSRQNRLENANFKNTVAKCLMALDLIDEVSWLLKALKFSGILHLVFDLDKRLVGRCKDEAEGYFWAENAELVVAAKNMDAEEEADRRAFLGTLAHELAHWTMTIVFKNEGLPYRNESKEAECYQNILSKVGQETEKLHDRFKAVFCMYDQCRWEVELIVVIPHLLAQFPFNPHWPTDGTKALFDFFRMNVLSEIQTFVSEALKHSQRETIAKLNKQFGFHGFYSESVIKFETGYNDSPSVLLIGCDHPIVALFKVLKNFSNNEKVICCDYSHDVIGPCYTTIVNCFRDLDECQALVIVCENDESEHYYNNMLLFFNIVVEKERNHISKKLIIIVKSTLVDTLRNILKSSSETFASLKMECIKEQLTFEMLTEGSKNLLLRNTVTFRGEGVILEDLIGVSERPLIDGMLIQRMLYVEEIVIGRNCSPERSYDQDFFICYKLVDKDNFMRLVSNCEKRMGIAIFVETELGDWERNLTIPLPQVFTSAEELECTLQLVGGQHFTPFVVIQSNAQRTDQFSTSFYKCLRHHCKYSFAYWFQIKPDGRIICTGAHCPGLSFNRKLLRYDEDTKGIDAQTFIDTEILPRDNIIRAHVLNDKPGTGKSWFLNALYGKLCDTHWVIKIILKFAKESVDSLPSSNLTDEHVIKFIQHHDNIEHGFAESFLKYKIRNDSKYRLLLLFDGMEEIPWTETSSLQQNREKIAGLIKYLAEKTWVQTITATRPGDQVWLTNFPCRVYKFQSIEDCHVYLKTKCEIQAELFGKRVDVQNYIEMAGNLLDTPLHVNMLGEIIMGDLDNSREHNKVNSVATLYKAFTDIKYLNYIRERNIPPILQRQVKKDFQRLALFCLLDNKDVFKDFLAKSDLFEITNGKLKLNTELDSYYGMGLINKHPSKGEVEFLHQTIPEYLISELILSWIENDTHEQLVAEGVLCNPVASLGTFNDMLGQYTVTQDRISKYAAIIENGRILNFLQAIDRLAQLRFENLLEMCAKCIGESKELLNLTAPEYYFKVVPDHSIYTNPYPLFPISEHCGDDVIKRYLELGFTPNHKGPNGRSIMHNLVKRGSLKIIEEVERLCEISLDVEDDDGISLVHEAAICGKLDILKWLQGKNINLQKACKRNKSAMYYAIEYENWDVVMWILNGMHDTTFQSDENLLQHVCYKGREDIVAQLLNNRWKEDVNKKDSNGMTPILLAAERGHLKVAKLLVEAGADMTISSNDKFSILHLSSRYGNQSMIEWILESEERKRIFLSSVDRAQRTPLHIAAEGGHLEAVKFLVKAGANMSTRSEGGQTLLHHAVMGGNSTLVGWIIRQQQNEESFDVNATMSNDKTPILLAAELGQLDIIKILFNARADVLRRTKNNHSILHYAVFSESLEVVEWCLKNMPGELIESRDFEGKTPIHLAAMLGLQSIVRELKDAGGELKSLAYEGASVLHCVAVSGKLSLMQWCLSELREQNFNVNHRDKHGRTPLDMAAAQNDVRIMKFLQDYGGQRTYAHVPIDLSHRTLNRGPIPGCYDLTNTETAQPSDKITEDSSKMENTPVSILNQHDADTAASEGVRNMSNEAQEMQDTSVENQATACNPDPPPAAANPHHERETRSGELVKELVTQGGLLKEIVIGYVKLSMIRGLKNAIDKRNQN</sequence>
<evidence type="ECO:0000313" key="6">
    <source>
        <dbReference type="Proteomes" id="UP000466442"/>
    </source>
</evidence>
<reference evidence="5" key="1">
    <citation type="journal article" date="2021" name="Mol. Ecol. Resour.">
        <title>Apolygus lucorum genome provides insights into omnivorousness and mesophyll feeding.</title>
        <authorList>
            <person name="Liu Y."/>
            <person name="Liu H."/>
            <person name="Wang H."/>
            <person name="Huang T."/>
            <person name="Liu B."/>
            <person name="Yang B."/>
            <person name="Yin L."/>
            <person name="Li B."/>
            <person name="Zhang Y."/>
            <person name="Zhang S."/>
            <person name="Jiang F."/>
            <person name="Zhang X."/>
            <person name="Ren Y."/>
            <person name="Wang B."/>
            <person name="Wang S."/>
            <person name="Lu Y."/>
            <person name="Wu K."/>
            <person name="Fan W."/>
            <person name="Wang G."/>
        </authorList>
    </citation>
    <scope>NUCLEOTIDE SEQUENCE</scope>
    <source>
        <strain evidence="5">12Hb</strain>
    </source>
</reference>
<keyword evidence="6" id="KW-1185">Reference proteome</keyword>
<feature type="region of interest" description="Disordered" evidence="4">
    <location>
        <begin position="1586"/>
        <end position="1619"/>
    </location>
</feature>
<dbReference type="PROSITE" id="PS50088">
    <property type="entry name" value="ANK_REPEAT"/>
    <property type="match status" value="5"/>
</dbReference>
<dbReference type="InterPro" id="IPR036770">
    <property type="entry name" value="Ankyrin_rpt-contain_sf"/>
</dbReference>
<feature type="repeat" description="ANK" evidence="3">
    <location>
        <begin position="1207"/>
        <end position="1239"/>
    </location>
</feature>
<feature type="repeat" description="ANK" evidence="3">
    <location>
        <begin position="1416"/>
        <end position="1448"/>
    </location>
</feature>
<dbReference type="OrthoDB" id="194358at2759"/>
<evidence type="ECO:0000256" key="1">
    <source>
        <dbReference type="ARBA" id="ARBA00022737"/>
    </source>
</evidence>
<feature type="compositionally biased region" description="Polar residues" evidence="4">
    <location>
        <begin position="1538"/>
        <end position="1548"/>
    </location>
</feature>
<dbReference type="Gene3D" id="1.25.40.20">
    <property type="entry name" value="Ankyrin repeat-containing domain"/>
    <property type="match status" value="2"/>
</dbReference>
<evidence type="ECO:0000313" key="5">
    <source>
        <dbReference type="EMBL" id="KAF6201815.1"/>
    </source>
</evidence>
<evidence type="ECO:0000256" key="2">
    <source>
        <dbReference type="ARBA" id="ARBA00023043"/>
    </source>
</evidence>
<gene>
    <name evidence="5" type="ORF">GE061_004210</name>
</gene>
<evidence type="ECO:0008006" key="7">
    <source>
        <dbReference type="Google" id="ProtNLM"/>
    </source>
</evidence>
<dbReference type="SMART" id="SM00248">
    <property type="entry name" value="ANK"/>
    <property type="match status" value="13"/>
</dbReference>
<keyword evidence="2 3" id="KW-0040">ANK repeat</keyword>
<dbReference type="SUPFAM" id="SSF48403">
    <property type="entry name" value="Ankyrin repeat"/>
    <property type="match status" value="2"/>
</dbReference>
<feature type="repeat" description="ANK" evidence="3">
    <location>
        <begin position="1277"/>
        <end position="1309"/>
    </location>
</feature>
<dbReference type="EMBL" id="WIXP02000012">
    <property type="protein sequence ID" value="KAF6201815.1"/>
    <property type="molecule type" value="Genomic_DNA"/>
</dbReference>
<organism evidence="5 6">
    <name type="scientific">Apolygus lucorum</name>
    <name type="common">Small green plant bug</name>
    <name type="synonym">Lygocoris lucorum</name>
    <dbReference type="NCBI Taxonomy" id="248454"/>
    <lineage>
        <taxon>Eukaryota</taxon>
        <taxon>Metazoa</taxon>
        <taxon>Ecdysozoa</taxon>
        <taxon>Arthropoda</taxon>
        <taxon>Hexapoda</taxon>
        <taxon>Insecta</taxon>
        <taxon>Pterygota</taxon>
        <taxon>Neoptera</taxon>
        <taxon>Paraneoptera</taxon>
        <taxon>Hemiptera</taxon>
        <taxon>Heteroptera</taxon>
        <taxon>Panheteroptera</taxon>
        <taxon>Cimicomorpha</taxon>
        <taxon>Miridae</taxon>
        <taxon>Mirini</taxon>
        <taxon>Apolygus</taxon>
    </lineage>
</organism>
<dbReference type="InterPro" id="IPR002110">
    <property type="entry name" value="Ankyrin_rpt"/>
</dbReference>
<dbReference type="Pfam" id="PF13637">
    <property type="entry name" value="Ank_4"/>
    <property type="match status" value="1"/>
</dbReference>
<dbReference type="PROSITE" id="PS50297">
    <property type="entry name" value="ANK_REP_REGION"/>
    <property type="match status" value="5"/>
</dbReference>
<feature type="region of interest" description="Disordered" evidence="4">
    <location>
        <begin position="1537"/>
        <end position="1556"/>
    </location>
</feature>
<feature type="repeat" description="ANK" evidence="3">
    <location>
        <begin position="1348"/>
        <end position="1380"/>
    </location>
</feature>
<evidence type="ECO:0000256" key="3">
    <source>
        <dbReference type="PROSITE-ProRule" id="PRU00023"/>
    </source>
</evidence>
<proteinExistence type="predicted"/>